<feature type="compositionally biased region" description="Polar residues" evidence="4">
    <location>
        <begin position="62"/>
        <end position="71"/>
    </location>
</feature>
<dbReference type="SUPFAM" id="SSF52141">
    <property type="entry name" value="Uracil-DNA glycosylase-like"/>
    <property type="match status" value="1"/>
</dbReference>
<protein>
    <submittedName>
        <fullName evidence="6">DNA glycosylase</fullName>
    </submittedName>
</protein>
<dbReference type="OrthoDB" id="565731at2759"/>
<dbReference type="SMART" id="SM00986">
    <property type="entry name" value="UDG"/>
    <property type="match status" value="1"/>
</dbReference>
<sequence length="415" mass="45225">MSPLLLTKPLEEDIGLIRDDNDDVPVNKKTSFNGRLNQYFHTAKNIATEPPTLKPTNTNNTSVSAQDSTPPISKRKASPAERSLETESDATSISSSSSSPSKRQRTSTRTASMRRALPSATLTPRITRSITRSRSTTSSSSSPISPSQSQTQSTTTTRTRTRTRTPKSQPATPTPTTASTKSLLRDTIPPNLDLLLVGVNPGIMTGVTGHAYAHPSNLFWKLLHWSGITTIRHPPADTYALPGLYNVGNTNIVERPTRDASMLSRAEMDAGVPVLEAKVAAQRPAVVCLVGKSIWEAVWRVRMGRNIRKEEFRYGWQDVGMNMGVSVSSASAGGGEGEQKNGDGDWPGARVFVATTTSGLAAGMSIAEKQAVWNELGEWVKKRRSKRETLLREKQEQSEGEVKAEGEDKPRINNF</sequence>
<evidence type="ECO:0000256" key="1">
    <source>
        <dbReference type="ARBA" id="ARBA00022763"/>
    </source>
</evidence>
<dbReference type="STRING" id="1450537.A0A395HMA7"/>
<dbReference type="PANTHER" id="PTHR12159">
    <property type="entry name" value="G/T AND G/U MISMATCH-SPECIFIC DNA GLYCOSYLASE"/>
    <property type="match status" value="1"/>
</dbReference>
<evidence type="ECO:0000256" key="3">
    <source>
        <dbReference type="ARBA" id="ARBA00023204"/>
    </source>
</evidence>
<feature type="domain" description="Uracil-DNA glycosylase-like" evidence="5">
    <location>
        <begin position="185"/>
        <end position="377"/>
    </location>
</feature>
<reference evidence="6 7" key="1">
    <citation type="submission" date="2018-02" db="EMBL/GenBank/DDBJ databases">
        <title>The genomes of Aspergillus section Nigri reveals drivers in fungal speciation.</title>
        <authorList>
            <consortium name="DOE Joint Genome Institute"/>
            <person name="Vesth T.C."/>
            <person name="Nybo J."/>
            <person name="Theobald S."/>
            <person name="Brandl J."/>
            <person name="Frisvad J.C."/>
            <person name="Nielsen K.F."/>
            <person name="Lyhne E.K."/>
            <person name="Kogle M.E."/>
            <person name="Kuo A."/>
            <person name="Riley R."/>
            <person name="Clum A."/>
            <person name="Nolan M."/>
            <person name="Lipzen A."/>
            <person name="Salamov A."/>
            <person name="Henrissat B."/>
            <person name="Wiebenga A."/>
            <person name="De vries R.P."/>
            <person name="Grigoriev I.V."/>
            <person name="Mortensen U.H."/>
            <person name="Andersen M.R."/>
            <person name="Baker S.E."/>
        </authorList>
    </citation>
    <scope>NUCLEOTIDE SEQUENCE [LARGE SCALE GENOMIC DNA]</scope>
    <source>
        <strain evidence="6 7">CBS 101889</strain>
    </source>
</reference>
<feature type="compositionally biased region" description="Low complexity" evidence="4">
    <location>
        <begin position="89"/>
        <end position="116"/>
    </location>
</feature>
<gene>
    <name evidence="6" type="ORF">BO97DRAFT_409052</name>
</gene>
<keyword evidence="7" id="KW-1185">Reference proteome</keyword>
<dbReference type="InterPro" id="IPR015637">
    <property type="entry name" value="MUG/TDG"/>
</dbReference>
<dbReference type="Proteomes" id="UP000248961">
    <property type="component" value="Unassembled WGS sequence"/>
</dbReference>
<keyword evidence="1" id="KW-0227">DNA damage</keyword>
<accession>A0A395HMA7</accession>
<keyword evidence="2" id="KW-0378">Hydrolase</keyword>
<keyword evidence="3" id="KW-0234">DNA repair</keyword>
<feature type="region of interest" description="Disordered" evidence="4">
    <location>
        <begin position="327"/>
        <end position="347"/>
    </location>
</feature>
<dbReference type="Pfam" id="PF03167">
    <property type="entry name" value="UDG"/>
    <property type="match status" value="1"/>
</dbReference>
<dbReference type="CDD" id="cd10028">
    <property type="entry name" value="UDG-F2_TDG_MUG"/>
    <property type="match status" value="1"/>
</dbReference>
<name>A0A395HMA7_ASPHC</name>
<feature type="region of interest" description="Disordered" evidence="4">
    <location>
        <begin position="44"/>
        <end position="185"/>
    </location>
</feature>
<evidence type="ECO:0000259" key="5">
    <source>
        <dbReference type="SMART" id="SM00986"/>
    </source>
</evidence>
<dbReference type="GeneID" id="37200273"/>
<evidence type="ECO:0000256" key="2">
    <source>
        <dbReference type="ARBA" id="ARBA00022801"/>
    </source>
</evidence>
<organism evidence="6 7">
    <name type="scientific">Aspergillus homomorphus (strain CBS 101889)</name>
    <dbReference type="NCBI Taxonomy" id="1450537"/>
    <lineage>
        <taxon>Eukaryota</taxon>
        <taxon>Fungi</taxon>
        <taxon>Dikarya</taxon>
        <taxon>Ascomycota</taxon>
        <taxon>Pezizomycotina</taxon>
        <taxon>Eurotiomycetes</taxon>
        <taxon>Eurotiomycetidae</taxon>
        <taxon>Eurotiales</taxon>
        <taxon>Aspergillaceae</taxon>
        <taxon>Aspergillus</taxon>
        <taxon>Aspergillus subgen. Circumdati</taxon>
    </lineage>
</organism>
<evidence type="ECO:0000313" key="7">
    <source>
        <dbReference type="Proteomes" id="UP000248961"/>
    </source>
</evidence>
<feature type="compositionally biased region" description="Low complexity" evidence="4">
    <location>
        <begin position="123"/>
        <end position="158"/>
    </location>
</feature>
<dbReference type="GO" id="GO:0008263">
    <property type="term" value="F:pyrimidine-specific mismatch base pair DNA N-glycosylase activity"/>
    <property type="evidence" value="ECO:0007669"/>
    <property type="project" value="TreeGrafter"/>
</dbReference>
<dbReference type="VEuPathDB" id="FungiDB:BO97DRAFT_409052"/>
<dbReference type="RefSeq" id="XP_025546558.1">
    <property type="nucleotide sequence ID" value="XM_025695984.1"/>
</dbReference>
<dbReference type="AlphaFoldDB" id="A0A395HMA7"/>
<evidence type="ECO:0000256" key="4">
    <source>
        <dbReference type="SAM" id="MobiDB-lite"/>
    </source>
</evidence>
<dbReference type="GO" id="GO:0006285">
    <property type="term" value="P:base-excision repair, AP site formation"/>
    <property type="evidence" value="ECO:0007669"/>
    <property type="project" value="InterPro"/>
</dbReference>
<feature type="compositionally biased region" description="Basic and acidic residues" evidence="4">
    <location>
        <begin position="387"/>
        <end position="415"/>
    </location>
</feature>
<feature type="compositionally biased region" description="Low complexity" evidence="4">
    <location>
        <begin position="48"/>
        <end position="61"/>
    </location>
</feature>
<dbReference type="SMART" id="SM00987">
    <property type="entry name" value="UreE_C"/>
    <property type="match status" value="1"/>
</dbReference>
<proteinExistence type="predicted"/>
<dbReference type="PANTHER" id="PTHR12159:SF9">
    <property type="entry name" value="G_T MISMATCH-SPECIFIC THYMINE DNA GLYCOSYLASE"/>
    <property type="match status" value="1"/>
</dbReference>
<dbReference type="FunFam" id="3.40.470.10:FF:000010">
    <property type="entry name" value="G/U mismatch-specific DNA glycosylase"/>
    <property type="match status" value="1"/>
</dbReference>
<dbReference type="EMBL" id="KZ824333">
    <property type="protein sequence ID" value="RAL07404.1"/>
    <property type="molecule type" value="Genomic_DNA"/>
</dbReference>
<dbReference type="Gene3D" id="3.40.470.10">
    <property type="entry name" value="Uracil-DNA glycosylase-like domain"/>
    <property type="match status" value="1"/>
</dbReference>
<dbReference type="InterPro" id="IPR005122">
    <property type="entry name" value="Uracil-DNA_glycosylase-like"/>
</dbReference>
<evidence type="ECO:0000313" key="6">
    <source>
        <dbReference type="EMBL" id="RAL07404.1"/>
    </source>
</evidence>
<feature type="region of interest" description="Disordered" evidence="4">
    <location>
        <begin position="386"/>
        <end position="415"/>
    </location>
</feature>
<feature type="compositionally biased region" description="Low complexity" evidence="4">
    <location>
        <begin position="166"/>
        <end position="182"/>
    </location>
</feature>
<dbReference type="InterPro" id="IPR036895">
    <property type="entry name" value="Uracil-DNA_glycosylase-like_sf"/>
</dbReference>
<dbReference type="GO" id="GO:0004844">
    <property type="term" value="F:uracil DNA N-glycosylase activity"/>
    <property type="evidence" value="ECO:0007669"/>
    <property type="project" value="TreeGrafter"/>
</dbReference>